<dbReference type="SUPFAM" id="SSF51735">
    <property type="entry name" value="NAD(P)-binding Rossmann-fold domains"/>
    <property type="match status" value="1"/>
</dbReference>
<evidence type="ECO:0000313" key="4">
    <source>
        <dbReference type="EMBL" id="GFH07167.1"/>
    </source>
</evidence>
<feature type="region of interest" description="Disordered" evidence="3">
    <location>
        <begin position="123"/>
        <end position="155"/>
    </location>
</feature>
<dbReference type="EMBL" id="BLLF01000078">
    <property type="protein sequence ID" value="GFH07167.1"/>
    <property type="molecule type" value="Genomic_DNA"/>
</dbReference>
<dbReference type="PANTHER" id="PTHR43669">
    <property type="entry name" value="5-KETO-D-GLUCONATE 5-REDUCTASE"/>
    <property type="match status" value="1"/>
</dbReference>
<dbReference type="AlphaFoldDB" id="A0A699YAG1"/>
<dbReference type="GO" id="GO:0016491">
    <property type="term" value="F:oxidoreductase activity"/>
    <property type="evidence" value="ECO:0007669"/>
    <property type="project" value="UniProtKB-KW"/>
</dbReference>
<dbReference type="InterPro" id="IPR002347">
    <property type="entry name" value="SDR_fam"/>
</dbReference>
<sequence>MAEPGRCAFELLAWGQSGTALARESEDDKGVNKPPRFLAGKAALVTGSTSGIGLAVIKALAGAGADVALNGIASSQEVQRLRDQIAAETGVKVVYADADLRKPAQIRDAVKRVADELGRLDIVHNNAGRSTPTPGEHSHYHPHSQPHLPSHSQSH</sequence>
<dbReference type="Pfam" id="PF00106">
    <property type="entry name" value="adh_short"/>
    <property type="match status" value="1"/>
</dbReference>
<evidence type="ECO:0000256" key="3">
    <source>
        <dbReference type="SAM" id="MobiDB-lite"/>
    </source>
</evidence>
<comment type="caution">
    <text evidence="4">The sequence shown here is derived from an EMBL/GenBank/DDBJ whole genome shotgun (WGS) entry which is preliminary data.</text>
</comment>
<proteinExistence type="inferred from homology"/>
<feature type="compositionally biased region" description="Low complexity" evidence="3">
    <location>
        <begin position="143"/>
        <end position="155"/>
    </location>
</feature>
<organism evidence="4 5">
    <name type="scientific">Haematococcus lacustris</name>
    <name type="common">Green alga</name>
    <name type="synonym">Haematococcus pluvialis</name>
    <dbReference type="NCBI Taxonomy" id="44745"/>
    <lineage>
        <taxon>Eukaryota</taxon>
        <taxon>Viridiplantae</taxon>
        <taxon>Chlorophyta</taxon>
        <taxon>core chlorophytes</taxon>
        <taxon>Chlorophyceae</taxon>
        <taxon>CS clade</taxon>
        <taxon>Chlamydomonadales</taxon>
        <taxon>Haematococcaceae</taxon>
        <taxon>Haematococcus</taxon>
    </lineage>
</organism>
<accession>A0A699YAG1</accession>
<reference evidence="4 5" key="1">
    <citation type="submission" date="2020-02" db="EMBL/GenBank/DDBJ databases">
        <title>Draft genome sequence of Haematococcus lacustris strain NIES-144.</title>
        <authorList>
            <person name="Morimoto D."/>
            <person name="Nakagawa S."/>
            <person name="Yoshida T."/>
            <person name="Sawayama S."/>
        </authorList>
    </citation>
    <scope>NUCLEOTIDE SEQUENCE [LARGE SCALE GENOMIC DNA]</scope>
    <source>
        <strain evidence="4 5">NIES-144</strain>
    </source>
</reference>
<dbReference type="InterPro" id="IPR036291">
    <property type="entry name" value="NAD(P)-bd_dom_sf"/>
</dbReference>
<name>A0A699YAG1_HAELA</name>
<protein>
    <submittedName>
        <fullName evidence="4">Uncharacterized protein</fullName>
    </submittedName>
</protein>
<dbReference type="Gene3D" id="3.40.50.720">
    <property type="entry name" value="NAD(P)-binding Rossmann-like Domain"/>
    <property type="match status" value="1"/>
</dbReference>
<evidence type="ECO:0000313" key="5">
    <source>
        <dbReference type="Proteomes" id="UP000485058"/>
    </source>
</evidence>
<keyword evidence="5" id="KW-1185">Reference proteome</keyword>
<keyword evidence="2" id="KW-0560">Oxidoreductase</keyword>
<evidence type="ECO:0000256" key="2">
    <source>
        <dbReference type="ARBA" id="ARBA00023002"/>
    </source>
</evidence>
<dbReference type="PANTHER" id="PTHR43669:SF3">
    <property type="entry name" value="ALCOHOL DEHYDROGENASE, PUTATIVE (AFU_ORTHOLOGUE AFUA_3G03445)-RELATED"/>
    <property type="match status" value="1"/>
</dbReference>
<dbReference type="PRINTS" id="PR00081">
    <property type="entry name" value="GDHRDH"/>
</dbReference>
<comment type="similarity">
    <text evidence="1">Belongs to the short-chain dehydrogenases/reductases (SDR) family.</text>
</comment>
<evidence type="ECO:0000256" key="1">
    <source>
        <dbReference type="ARBA" id="ARBA00006484"/>
    </source>
</evidence>
<gene>
    <name evidence="4" type="ORF">HaLaN_01928</name>
</gene>
<dbReference type="Proteomes" id="UP000485058">
    <property type="component" value="Unassembled WGS sequence"/>
</dbReference>